<feature type="region of interest" description="Disordered" evidence="1">
    <location>
        <begin position="274"/>
        <end position="304"/>
    </location>
</feature>
<dbReference type="PANTHER" id="PTHR10073:SF47">
    <property type="entry name" value="DNA MISMATCH REPAIR PROTEIN MLH3"/>
    <property type="match status" value="1"/>
</dbReference>
<keyword evidence="4" id="KW-1185">Reference proteome</keyword>
<dbReference type="PROSITE" id="PS01159">
    <property type="entry name" value="WW_DOMAIN_1"/>
    <property type="match status" value="1"/>
</dbReference>
<dbReference type="SMART" id="SM00456">
    <property type="entry name" value="WW"/>
    <property type="match status" value="1"/>
</dbReference>
<dbReference type="EMBL" id="VSRR010023346">
    <property type="protein sequence ID" value="MPC65409.1"/>
    <property type="molecule type" value="Genomic_DNA"/>
</dbReference>
<sequence length="698" mass="76469">MQGARGNAKAVSIEYEETIQKETPDQTSDSKLLESPSMLSEGPLTDTEPLLSQINMRNSSVSVCKPPPRPPLPPEPLPTDTQPLPSSQEGKVSEVDKDCGQTSQTSPNPFSESLHFSQLTLPEQGSGEVSSGTNILLGSSSLSLGPPFTYHSSSNSEPQKEMSACNNTFQVKVIQMGNRKESHEGRVEVSKEADCDVDMTHSLLEKIHESDNSSYAIQKISIDSSSSVQSLGVMSEDAKSFENPEVHKDSDSCEEFSKSEYPVLSNDFNSCQDLKSSHEGTSQQTEVTPCETQRLPPSSRWQKAVDKEGRTVYVDLQTGNSSYEPPEIKDGPVWTCSQPLGAKLPKVPMTHEPGFIPRGRAQRNRDSFTLSHGFTELMSWKKTLEMRKRESAGEAGSGGSANSNPGCTSAGPGEMTTTPSGVTQGVQEALESLMEDCETDNDLVKWTEKPEASPEKSEQSSIVAQICQMWEPPDFAMEAEVLSSGPEGTGPRGSSGVRVYNMIHPYRFSQEMLHSCKVLGQLDEKFIACSLTYQNPEGPPGPASQIVVLFDQHAVHERVRLETIIQENCEKLDSGETVLSKTAVIPPLELELPEDEVRLMQAYAHKFNQRGLYFTRASPSKVLFQLIPSCLVPKEANEVRQKRCQTAGAIVESVVRDLCHTMHQTGGVLGLIPRPISHVFNTNACRGIELRAHRPIFG</sequence>
<dbReference type="GO" id="GO:0005524">
    <property type="term" value="F:ATP binding"/>
    <property type="evidence" value="ECO:0007669"/>
    <property type="project" value="InterPro"/>
</dbReference>
<feature type="region of interest" description="Disordered" evidence="1">
    <location>
        <begin position="1"/>
        <end position="163"/>
    </location>
</feature>
<feature type="compositionally biased region" description="Low complexity" evidence="1">
    <location>
        <begin position="136"/>
        <end position="145"/>
    </location>
</feature>
<dbReference type="Proteomes" id="UP000324222">
    <property type="component" value="Unassembled WGS sequence"/>
</dbReference>
<dbReference type="PROSITE" id="PS50020">
    <property type="entry name" value="WW_DOMAIN_2"/>
    <property type="match status" value="1"/>
</dbReference>
<dbReference type="SMART" id="SM00853">
    <property type="entry name" value="MutL_C"/>
    <property type="match status" value="1"/>
</dbReference>
<organism evidence="3 4">
    <name type="scientific">Portunus trituberculatus</name>
    <name type="common">Swimming crab</name>
    <name type="synonym">Neptunus trituberculatus</name>
    <dbReference type="NCBI Taxonomy" id="210409"/>
    <lineage>
        <taxon>Eukaryota</taxon>
        <taxon>Metazoa</taxon>
        <taxon>Ecdysozoa</taxon>
        <taxon>Arthropoda</taxon>
        <taxon>Crustacea</taxon>
        <taxon>Multicrustacea</taxon>
        <taxon>Malacostraca</taxon>
        <taxon>Eumalacostraca</taxon>
        <taxon>Eucarida</taxon>
        <taxon>Decapoda</taxon>
        <taxon>Pleocyemata</taxon>
        <taxon>Brachyura</taxon>
        <taxon>Eubrachyura</taxon>
        <taxon>Portunoidea</taxon>
        <taxon>Portunidae</taxon>
        <taxon>Portuninae</taxon>
        <taxon>Portunus</taxon>
    </lineage>
</organism>
<dbReference type="InterPro" id="IPR001202">
    <property type="entry name" value="WW_dom"/>
</dbReference>
<dbReference type="Gene3D" id="2.20.70.10">
    <property type="match status" value="1"/>
</dbReference>
<comment type="caution">
    <text evidence="3">The sequence shown here is derived from an EMBL/GenBank/DDBJ whole genome shotgun (WGS) entry which is preliminary data.</text>
</comment>
<feature type="compositionally biased region" description="Polar residues" evidence="1">
    <location>
        <begin position="274"/>
        <end position="301"/>
    </location>
</feature>
<dbReference type="InterPro" id="IPR038973">
    <property type="entry name" value="MutL/Mlh/Pms-like"/>
</dbReference>
<evidence type="ECO:0000256" key="1">
    <source>
        <dbReference type="SAM" id="MobiDB-lite"/>
    </source>
</evidence>
<dbReference type="GO" id="GO:0032300">
    <property type="term" value="C:mismatch repair complex"/>
    <property type="evidence" value="ECO:0007669"/>
    <property type="project" value="InterPro"/>
</dbReference>
<dbReference type="GO" id="GO:0140664">
    <property type="term" value="F:ATP-dependent DNA damage sensor activity"/>
    <property type="evidence" value="ECO:0007669"/>
    <property type="project" value="InterPro"/>
</dbReference>
<dbReference type="InterPro" id="IPR042120">
    <property type="entry name" value="MutL_C_dimsub"/>
</dbReference>
<feature type="domain" description="WW" evidence="2">
    <location>
        <begin position="295"/>
        <end position="328"/>
    </location>
</feature>
<evidence type="ECO:0000259" key="2">
    <source>
        <dbReference type="PROSITE" id="PS50020"/>
    </source>
</evidence>
<dbReference type="GO" id="GO:0016887">
    <property type="term" value="F:ATP hydrolysis activity"/>
    <property type="evidence" value="ECO:0007669"/>
    <property type="project" value="InterPro"/>
</dbReference>
<dbReference type="Gene3D" id="3.30.1540.20">
    <property type="entry name" value="MutL, C-terminal domain, dimerisation subdomain"/>
    <property type="match status" value="1"/>
</dbReference>
<dbReference type="AlphaFoldDB" id="A0A5B7H6C9"/>
<evidence type="ECO:0000313" key="3">
    <source>
        <dbReference type="EMBL" id="MPC65409.1"/>
    </source>
</evidence>
<feature type="region of interest" description="Disordered" evidence="1">
    <location>
        <begin position="387"/>
        <end position="422"/>
    </location>
</feature>
<dbReference type="GO" id="GO:0006298">
    <property type="term" value="P:mismatch repair"/>
    <property type="evidence" value="ECO:0007669"/>
    <property type="project" value="InterPro"/>
</dbReference>
<gene>
    <name evidence="3" type="primary">MLH3_1</name>
    <name evidence="3" type="ORF">E2C01_059543</name>
</gene>
<evidence type="ECO:0000313" key="4">
    <source>
        <dbReference type="Proteomes" id="UP000324222"/>
    </source>
</evidence>
<dbReference type="CDD" id="cd00201">
    <property type="entry name" value="WW"/>
    <property type="match status" value="1"/>
</dbReference>
<reference evidence="3 4" key="1">
    <citation type="submission" date="2019-05" db="EMBL/GenBank/DDBJ databases">
        <title>Another draft genome of Portunus trituberculatus and its Hox gene families provides insights of decapod evolution.</title>
        <authorList>
            <person name="Jeong J.-H."/>
            <person name="Song I."/>
            <person name="Kim S."/>
            <person name="Choi T."/>
            <person name="Kim D."/>
            <person name="Ryu S."/>
            <person name="Kim W."/>
        </authorList>
    </citation>
    <scope>NUCLEOTIDE SEQUENCE [LARGE SCALE GENOMIC DNA]</scope>
    <source>
        <tissue evidence="3">Muscle</tissue>
    </source>
</reference>
<proteinExistence type="predicted"/>
<dbReference type="PANTHER" id="PTHR10073">
    <property type="entry name" value="DNA MISMATCH REPAIR PROTEIN MLH, PMS, MUTL"/>
    <property type="match status" value="1"/>
</dbReference>
<dbReference type="InterPro" id="IPR037198">
    <property type="entry name" value="MutL_C_sf"/>
</dbReference>
<protein>
    <submittedName>
        <fullName evidence="3">DNA mismatch repair protein Mlh3</fullName>
    </submittedName>
</protein>
<accession>A0A5B7H6C9</accession>
<dbReference type="InterPro" id="IPR014790">
    <property type="entry name" value="MutL_C"/>
</dbReference>
<feature type="compositionally biased region" description="Polar residues" evidence="1">
    <location>
        <begin position="50"/>
        <end position="62"/>
    </location>
</feature>
<dbReference type="SUPFAM" id="SSF118116">
    <property type="entry name" value="DNA mismatch repair protein MutL"/>
    <property type="match status" value="1"/>
</dbReference>
<feature type="compositionally biased region" description="Pro residues" evidence="1">
    <location>
        <begin position="65"/>
        <end position="77"/>
    </location>
</feature>
<dbReference type="Pfam" id="PF08676">
    <property type="entry name" value="MutL_C"/>
    <property type="match status" value="1"/>
</dbReference>
<name>A0A5B7H6C9_PORTR</name>
<feature type="compositionally biased region" description="Polar residues" evidence="1">
    <location>
        <begin position="100"/>
        <end position="134"/>
    </location>
</feature>
<dbReference type="OrthoDB" id="429932at2759"/>